<comment type="caution">
    <text evidence="1">The sequence shown here is derived from an EMBL/GenBank/DDBJ whole genome shotgun (WGS) entry which is preliminary data.</text>
</comment>
<evidence type="ECO:0000313" key="1">
    <source>
        <dbReference type="EMBL" id="CDH47366.1"/>
    </source>
</evidence>
<accession>A0A7U7GFE7</accession>
<organism evidence="1 2">
    <name type="scientific">Candidatus Contendobacter odensis Run_B_J11</name>
    <dbReference type="NCBI Taxonomy" id="1400861"/>
    <lineage>
        <taxon>Bacteria</taxon>
        <taxon>Pseudomonadati</taxon>
        <taxon>Pseudomonadota</taxon>
        <taxon>Gammaproteobacteria</taxon>
        <taxon>Candidatus Competibacteraceae</taxon>
        <taxon>Candidatus Contendibacter</taxon>
    </lineage>
</organism>
<keyword evidence="2" id="KW-1185">Reference proteome</keyword>
<dbReference type="Proteomes" id="UP000019184">
    <property type="component" value="Unassembled WGS sequence"/>
</dbReference>
<protein>
    <submittedName>
        <fullName evidence="1">Uncharacterized protein</fullName>
    </submittedName>
</protein>
<proteinExistence type="predicted"/>
<gene>
    <name evidence="1" type="ORF">BN874_80056</name>
</gene>
<sequence>MIKKGIIELPLIAQSAGRIAINVIILFNATSSCNRATLFQFIDFNHFTFQANFCHVQRSGGQ</sequence>
<evidence type="ECO:0000313" key="2">
    <source>
        <dbReference type="Proteomes" id="UP000019184"/>
    </source>
</evidence>
<name>A0A7U7GFE7_9GAMM</name>
<dbReference type="PROSITE" id="PS51257">
    <property type="entry name" value="PROKAR_LIPOPROTEIN"/>
    <property type="match status" value="1"/>
</dbReference>
<reference evidence="1 2" key="1">
    <citation type="journal article" date="2014" name="ISME J.">
        <title>Candidatus Competibacter-lineage genomes retrieved from metagenomes reveal functional metabolic diversity.</title>
        <authorList>
            <person name="McIlroy S.J."/>
            <person name="Albertsen M."/>
            <person name="Andresen E.K."/>
            <person name="Saunders A.M."/>
            <person name="Kristiansen R."/>
            <person name="Stokholm-Bjerregaard M."/>
            <person name="Nielsen K.L."/>
            <person name="Nielsen P.H."/>
        </authorList>
    </citation>
    <scope>NUCLEOTIDE SEQUENCE [LARGE SCALE GENOMIC DNA]</scope>
    <source>
        <strain evidence="1 2">Run_B_J11</strain>
    </source>
</reference>
<dbReference type="AlphaFoldDB" id="A0A7U7GFE7"/>
<dbReference type="EMBL" id="CBTK010000298">
    <property type="protein sequence ID" value="CDH47366.1"/>
    <property type="molecule type" value="Genomic_DNA"/>
</dbReference>